<dbReference type="OrthoDB" id="10261807at2759"/>
<dbReference type="PANTHER" id="PTHR43212:SF3">
    <property type="entry name" value="QUERCETIN 2,3-DIOXYGENASE"/>
    <property type="match status" value="1"/>
</dbReference>
<dbReference type="GO" id="GO:0046872">
    <property type="term" value="F:metal ion binding"/>
    <property type="evidence" value="ECO:0007669"/>
    <property type="project" value="UniProtKB-KW"/>
</dbReference>
<feature type="binding site" evidence="2">
    <location>
        <position position="62"/>
    </location>
    <ligand>
        <name>Fe cation</name>
        <dbReference type="ChEBI" id="CHEBI:24875"/>
    </ligand>
</feature>
<dbReference type="Gene3D" id="2.60.120.10">
    <property type="entry name" value="Jelly Rolls"/>
    <property type="match status" value="1"/>
</dbReference>
<organism evidence="5 6">
    <name type="scientific">Ephemerocybe angulata</name>
    <dbReference type="NCBI Taxonomy" id="980116"/>
    <lineage>
        <taxon>Eukaryota</taxon>
        <taxon>Fungi</taxon>
        <taxon>Dikarya</taxon>
        <taxon>Basidiomycota</taxon>
        <taxon>Agaricomycotina</taxon>
        <taxon>Agaricomycetes</taxon>
        <taxon>Agaricomycetidae</taxon>
        <taxon>Agaricales</taxon>
        <taxon>Agaricineae</taxon>
        <taxon>Psathyrellaceae</taxon>
        <taxon>Ephemerocybe</taxon>
    </lineage>
</organism>
<evidence type="ECO:0000256" key="2">
    <source>
        <dbReference type="PIRSR" id="PIRSR006232-1"/>
    </source>
</evidence>
<dbReference type="Pfam" id="PF02678">
    <property type="entry name" value="Pirin"/>
    <property type="match status" value="1"/>
</dbReference>
<evidence type="ECO:0000256" key="3">
    <source>
        <dbReference type="RuleBase" id="RU003457"/>
    </source>
</evidence>
<name>A0A8H6LZW0_9AGAR</name>
<sequence length="283" mass="31269">MLPKLQFVPRKSSERGQADHGWLKTFHTFSFASYQSSEHNQYGSLRVINEDRVSPRTGFGTHPHREFEIFSYIVSGELEHKDSLSNTEILKRGHVQMTSTGTGISHSEKTHGKHPVHFLQIWATPKSRGLQPKYYTRYFGDEEKRRGFVKVVAPAWSEGADLRRDGNEVESKGNLGSEVFDTPAPVQGDLTLYATIIPPGSPEREVKLLGSKGYVHLIQTSGYNAGEAAGGDIRISEVGQPGEQLALREGDGAYLKVTSGDGAVLKVENVGDTEVELLVFDLD</sequence>
<protein>
    <submittedName>
        <fullName evidence="5">RmlC-like cupin domain-containing protein</fullName>
    </submittedName>
</protein>
<feature type="domain" description="Pirin N-terminal" evidence="4">
    <location>
        <begin position="14"/>
        <end position="122"/>
    </location>
</feature>
<feature type="binding site" evidence="2">
    <location>
        <position position="108"/>
    </location>
    <ligand>
        <name>Fe cation</name>
        <dbReference type="ChEBI" id="CHEBI:24875"/>
    </ligand>
</feature>
<keyword evidence="2" id="KW-0479">Metal-binding</keyword>
<dbReference type="EMBL" id="JACGCI010000074">
    <property type="protein sequence ID" value="KAF6748144.1"/>
    <property type="molecule type" value="Genomic_DNA"/>
</dbReference>
<gene>
    <name evidence="5" type="ORF">DFP72DRAFT_1035050</name>
</gene>
<evidence type="ECO:0000313" key="5">
    <source>
        <dbReference type="EMBL" id="KAF6748144.1"/>
    </source>
</evidence>
<comment type="caution">
    <text evidence="5">The sequence shown here is derived from an EMBL/GenBank/DDBJ whole genome shotgun (WGS) entry which is preliminary data.</text>
</comment>
<keyword evidence="2" id="KW-0408">Iron</keyword>
<accession>A0A8H6LZW0</accession>
<dbReference type="InterPro" id="IPR012093">
    <property type="entry name" value="Pirin"/>
</dbReference>
<dbReference type="AlphaFoldDB" id="A0A8H6LZW0"/>
<dbReference type="PANTHER" id="PTHR43212">
    <property type="entry name" value="QUERCETIN 2,3-DIOXYGENASE"/>
    <property type="match status" value="1"/>
</dbReference>
<dbReference type="SUPFAM" id="SSF51182">
    <property type="entry name" value="RmlC-like cupins"/>
    <property type="match status" value="1"/>
</dbReference>
<comment type="cofactor">
    <cofactor evidence="2">
        <name>Fe cation</name>
        <dbReference type="ChEBI" id="CHEBI:24875"/>
    </cofactor>
    <text evidence="2">Binds 1 Fe cation per subunit.</text>
</comment>
<dbReference type="Proteomes" id="UP000521943">
    <property type="component" value="Unassembled WGS sequence"/>
</dbReference>
<feature type="binding site" evidence="2">
    <location>
        <position position="106"/>
    </location>
    <ligand>
        <name>Fe cation</name>
        <dbReference type="ChEBI" id="CHEBI:24875"/>
    </ligand>
</feature>
<dbReference type="InterPro" id="IPR011051">
    <property type="entry name" value="RmlC_Cupin_sf"/>
</dbReference>
<dbReference type="CDD" id="cd02910">
    <property type="entry name" value="cupin_Yhhw_N"/>
    <property type="match status" value="1"/>
</dbReference>
<proteinExistence type="inferred from homology"/>
<keyword evidence="6" id="KW-1185">Reference proteome</keyword>
<evidence type="ECO:0000313" key="6">
    <source>
        <dbReference type="Proteomes" id="UP000521943"/>
    </source>
</evidence>
<dbReference type="InterPro" id="IPR003829">
    <property type="entry name" value="Pirin_N_dom"/>
</dbReference>
<evidence type="ECO:0000259" key="4">
    <source>
        <dbReference type="Pfam" id="PF02678"/>
    </source>
</evidence>
<reference evidence="5 6" key="1">
    <citation type="submission" date="2020-07" db="EMBL/GenBank/DDBJ databases">
        <title>Comparative genomics of pyrophilous fungi reveals a link between fire events and developmental genes.</title>
        <authorList>
            <consortium name="DOE Joint Genome Institute"/>
            <person name="Steindorff A.S."/>
            <person name="Carver A."/>
            <person name="Calhoun S."/>
            <person name="Stillman K."/>
            <person name="Liu H."/>
            <person name="Lipzen A."/>
            <person name="Pangilinan J."/>
            <person name="Labutti K."/>
            <person name="Bruns T.D."/>
            <person name="Grigoriev I.V."/>
        </authorList>
    </citation>
    <scope>NUCLEOTIDE SEQUENCE [LARGE SCALE GENOMIC DNA]</scope>
    <source>
        <strain evidence="5 6">CBS 144469</strain>
    </source>
</reference>
<evidence type="ECO:0000256" key="1">
    <source>
        <dbReference type="ARBA" id="ARBA00008416"/>
    </source>
</evidence>
<feature type="binding site" evidence="2">
    <location>
        <position position="64"/>
    </location>
    <ligand>
        <name>Fe cation</name>
        <dbReference type="ChEBI" id="CHEBI:24875"/>
    </ligand>
</feature>
<comment type="similarity">
    <text evidence="1 3">Belongs to the pirin family.</text>
</comment>
<dbReference type="InterPro" id="IPR014710">
    <property type="entry name" value="RmlC-like_jellyroll"/>
</dbReference>